<dbReference type="GO" id="GO:0009416">
    <property type="term" value="P:response to light stimulus"/>
    <property type="evidence" value="ECO:0007669"/>
    <property type="project" value="TreeGrafter"/>
</dbReference>
<feature type="binding site" evidence="4">
    <location>
        <position position="221"/>
    </location>
    <ligand>
        <name>FAD</name>
        <dbReference type="ChEBI" id="CHEBI:57692"/>
    </ligand>
</feature>
<dbReference type="Pfam" id="PF03441">
    <property type="entry name" value="FAD_binding_7"/>
    <property type="match status" value="1"/>
</dbReference>
<dbReference type="SUPFAM" id="SSF48173">
    <property type="entry name" value="Cryptochrome/photolyase FAD-binding domain"/>
    <property type="match status" value="1"/>
</dbReference>
<feature type="site" description="Electron transfer via tryptophanyl radical" evidence="5">
    <location>
        <position position="378"/>
    </location>
</feature>
<comment type="similarity">
    <text evidence="6">Belongs to the DNA photolyase family.</text>
</comment>
<accession>A0A0M6XP66</accession>
<dbReference type="GO" id="GO:0071949">
    <property type="term" value="F:FAD binding"/>
    <property type="evidence" value="ECO:0007669"/>
    <property type="project" value="TreeGrafter"/>
</dbReference>
<feature type="site" description="Electron transfer via tryptophanyl radical" evidence="5">
    <location>
        <position position="355"/>
    </location>
</feature>
<protein>
    <submittedName>
        <fullName evidence="8">Deoxyribodipyrimidine photo-lyase</fullName>
        <ecNumber evidence="8">4.1.99.3</ecNumber>
    </submittedName>
</protein>
<dbReference type="InterPro" id="IPR005101">
    <property type="entry name" value="Cryptochr/Photolyase_FAD-bd"/>
</dbReference>
<evidence type="ECO:0000256" key="1">
    <source>
        <dbReference type="ARBA" id="ARBA00001932"/>
    </source>
</evidence>
<dbReference type="AlphaFoldDB" id="A0A0M6XP66"/>
<dbReference type="PANTHER" id="PTHR11455">
    <property type="entry name" value="CRYPTOCHROME"/>
    <property type="match status" value="1"/>
</dbReference>
<keyword evidence="2 4" id="KW-0285">Flavoprotein</keyword>
<reference evidence="8 9" key="1">
    <citation type="submission" date="2015-07" db="EMBL/GenBank/DDBJ databases">
        <authorList>
            <person name="Noorani M."/>
        </authorList>
    </citation>
    <scope>NUCLEOTIDE SEQUENCE [LARGE SCALE GENOMIC DNA]</scope>
    <source>
        <strain evidence="8 9">CECT 5088</strain>
    </source>
</reference>
<proteinExistence type="inferred from homology"/>
<dbReference type="PROSITE" id="PS51645">
    <property type="entry name" value="PHR_CRY_ALPHA_BETA"/>
    <property type="match status" value="1"/>
</dbReference>
<dbReference type="OrthoDB" id="9772484at2"/>
<organism evidence="8 9">
    <name type="scientific">Jannaschia rubra</name>
    <dbReference type="NCBI Taxonomy" id="282197"/>
    <lineage>
        <taxon>Bacteria</taxon>
        <taxon>Pseudomonadati</taxon>
        <taxon>Pseudomonadota</taxon>
        <taxon>Alphaproteobacteria</taxon>
        <taxon>Rhodobacterales</taxon>
        <taxon>Roseobacteraceae</taxon>
        <taxon>Jannaschia</taxon>
    </lineage>
</organism>
<dbReference type="InterPro" id="IPR014729">
    <property type="entry name" value="Rossmann-like_a/b/a_fold"/>
</dbReference>
<evidence type="ECO:0000256" key="6">
    <source>
        <dbReference type="RuleBase" id="RU004182"/>
    </source>
</evidence>
<keyword evidence="8" id="KW-0456">Lyase</keyword>
<dbReference type="GO" id="GO:0003904">
    <property type="term" value="F:deoxyribodipyrimidine photo-lyase activity"/>
    <property type="evidence" value="ECO:0007669"/>
    <property type="project" value="UniProtKB-EC"/>
</dbReference>
<keyword evidence="6" id="KW-0157">Chromophore</keyword>
<evidence type="ECO:0000256" key="3">
    <source>
        <dbReference type="ARBA" id="ARBA00022827"/>
    </source>
</evidence>
<keyword evidence="3 4" id="KW-0274">FAD</keyword>
<sequence>MAPIILWMRRDFRLTDNPAMHWAAEQGRPVIPVFILDEVVETWGAAPLWRAGLGLATLSERLEDIGSRLMLRRGRAIDVLRDLRVETGADTVVWNRLYVADERARDTEVKEALRDEGTEARSFQAHVLFEPWTVQTGAGGFYKVYTPFWKAVRDRDLGRPLPPVEALAAPDAWPASDDLNAWNMGRAMRRGADVVADHVHVGELAARDRLVDFIETKVDDYATARDMLAVDGTSGLSENLTWGEIGIRECWFAGQKALHDGKGDAEVFLKELVWRDFAHHLAYHTPRLTTENWRPEWDAFPWQGDGADAEAWRRGLTGIDVIDAAMRELYVTGRMHNRARMLVGSYLTKHLMTHWRIGCDWFADTLIDWDPASNAMGWQWVAGSGPDASPYFRIFNPDTQAEKFDPKAVYRRRWLEDDAFFDAVPRSWAIGPDSRPEEPIVGLALGREQALAAYQQRDAE</sequence>
<evidence type="ECO:0000313" key="8">
    <source>
        <dbReference type="EMBL" id="CTQ32966.1"/>
    </source>
</evidence>
<dbReference type="SUPFAM" id="SSF52425">
    <property type="entry name" value="Cryptochrome/photolyase, N-terminal domain"/>
    <property type="match status" value="1"/>
</dbReference>
<dbReference type="Gene3D" id="1.10.579.10">
    <property type="entry name" value="DNA Cyclobutane Dipyrimidine Photolyase, subunit A, domain 3"/>
    <property type="match status" value="1"/>
</dbReference>
<feature type="site" description="Electron transfer via tryptophanyl radical" evidence="5">
    <location>
        <position position="302"/>
    </location>
</feature>
<feature type="binding site" evidence="4">
    <location>
        <position position="268"/>
    </location>
    <ligand>
        <name>FAD</name>
        <dbReference type="ChEBI" id="CHEBI:57692"/>
    </ligand>
</feature>
<gene>
    <name evidence="8" type="primary">phr</name>
    <name evidence="8" type="ORF">JAN5088_01741</name>
</gene>
<evidence type="ECO:0000256" key="5">
    <source>
        <dbReference type="PIRSR" id="PIRSR602081-2"/>
    </source>
</evidence>
<dbReference type="PANTHER" id="PTHR11455:SF9">
    <property type="entry name" value="CRYPTOCHROME CIRCADIAN CLOCK 5 ISOFORM X1"/>
    <property type="match status" value="1"/>
</dbReference>
<dbReference type="EC" id="4.1.99.3" evidence="8"/>
<dbReference type="STRING" id="282197.SAMN04488517_10788"/>
<dbReference type="Gene3D" id="3.40.50.620">
    <property type="entry name" value="HUPs"/>
    <property type="match status" value="1"/>
</dbReference>
<dbReference type="PRINTS" id="PR00147">
    <property type="entry name" value="DNAPHOTLYASE"/>
</dbReference>
<dbReference type="InterPro" id="IPR002081">
    <property type="entry name" value="Cryptochrome/DNA_photolyase_1"/>
</dbReference>
<feature type="binding site" evidence="4">
    <location>
        <begin position="233"/>
        <end position="237"/>
    </location>
    <ligand>
        <name>FAD</name>
        <dbReference type="ChEBI" id="CHEBI:57692"/>
    </ligand>
</feature>
<dbReference type="InterPro" id="IPR036155">
    <property type="entry name" value="Crypto/Photolyase_N_sf"/>
</dbReference>
<evidence type="ECO:0000313" key="9">
    <source>
        <dbReference type="Proteomes" id="UP000048908"/>
    </source>
</evidence>
<dbReference type="RefSeq" id="WP_055682422.1">
    <property type="nucleotide sequence ID" value="NZ_CXPG01000017.1"/>
</dbReference>
<feature type="binding site" evidence="4">
    <location>
        <begin position="368"/>
        <end position="370"/>
    </location>
    <ligand>
        <name>FAD</name>
        <dbReference type="ChEBI" id="CHEBI:57692"/>
    </ligand>
</feature>
<dbReference type="Proteomes" id="UP000048908">
    <property type="component" value="Unassembled WGS sequence"/>
</dbReference>
<dbReference type="GO" id="GO:0003677">
    <property type="term" value="F:DNA binding"/>
    <property type="evidence" value="ECO:0007669"/>
    <property type="project" value="TreeGrafter"/>
</dbReference>
<comment type="cofactor">
    <cofactor evidence="4">
        <name>FAD</name>
        <dbReference type="ChEBI" id="CHEBI:57692"/>
    </cofactor>
    <text evidence="4">Binds 1 FAD per subunit.</text>
</comment>
<feature type="domain" description="Photolyase/cryptochrome alpha/beta" evidence="7">
    <location>
        <begin position="2"/>
        <end position="128"/>
    </location>
</feature>
<dbReference type="EMBL" id="CXPG01000017">
    <property type="protein sequence ID" value="CTQ32966.1"/>
    <property type="molecule type" value="Genomic_DNA"/>
</dbReference>
<dbReference type="Pfam" id="PF00875">
    <property type="entry name" value="DNA_photolyase"/>
    <property type="match status" value="1"/>
</dbReference>
<evidence type="ECO:0000259" key="7">
    <source>
        <dbReference type="PROSITE" id="PS51645"/>
    </source>
</evidence>
<dbReference type="InterPro" id="IPR006050">
    <property type="entry name" value="DNA_photolyase_N"/>
</dbReference>
<evidence type="ECO:0000256" key="2">
    <source>
        <dbReference type="ARBA" id="ARBA00022630"/>
    </source>
</evidence>
<keyword evidence="9" id="KW-1185">Reference proteome</keyword>
<dbReference type="InterPro" id="IPR036134">
    <property type="entry name" value="Crypto/Photolyase_FAD-like_sf"/>
</dbReference>
<name>A0A0M6XP66_9RHOB</name>
<evidence type="ECO:0000256" key="4">
    <source>
        <dbReference type="PIRSR" id="PIRSR602081-1"/>
    </source>
</evidence>
<comment type="cofactor">
    <cofactor evidence="1">
        <name>(6R)-5,10-methylene-5,6,7,8-tetrahydrofolate</name>
        <dbReference type="ChEBI" id="CHEBI:15636"/>
    </cofactor>
</comment>
<dbReference type="Gene3D" id="1.25.40.80">
    <property type="match status" value="1"/>
</dbReference>